<evidence type="ECO:0000313" key="3">
    <source>
        <dbReference type="Proteomes" id="UP001159363"/>
    </source>
</evidence>
<name>A0ABQ9G4Q0_9NEOP</name>
<evidence type="ECO:0000256" key="1">
    <source>
        <dbReference type="SAM" id="MobiDB-lite"/>
    </source>
</evidence>
<dbReference type="EMBL" id="JARBHB010000015">
    <property type="protein sequence ID" value="KAJ8867427.1"/>
    <property type="molecule type" value="Genomic_DNA"/>
</dbReference>
<sequence length="648" mass="73154">MSRVYRGLSSLACCQLNPRNTRGSTYGLSTRFVSSPGFMLESLAGTAYRLTYNLTEINAHALSGIRTRAFRTPDEWRTNRLRHGRSAWKRLRSHLVECGIRPHAPTVSDAARHDGKYPARRRLVASTSRGSRKDHTSSPYDESSRRYDPSTLSPSNTRTGLWLFLLGSPLADDRPIINARKHRVVSGVVRTNRTMVSFNTDTNRTGVLAVVNIGYSSGSCRLKPCPKWQIWGIRVEEFRADGFERLHLAKVETTGLWNFNSAHVPDALSLWCDLPDLFKLSLQEAEEYPGSRTLAGLQKRPKIAATPECKSGGKTRYTRENPPTSDIVRHDSHVRKSGSDPAVGVGTQSCCAQTSRQGEPGFRAWESCRSAGFLGDLPFPLTLRPSAAPYPPRFALVASQDHGVMSRWNSSTLLHRRRLSVVSEGDERHKKLHLDGFISAWLHRQTDRPMDCLPDHTFIEPGHERDCSKHLTKDKSQKHPPPGRIIGAEHVEQRVRYRPAQHWQRRLLSSGRWNEKITGDGSSVMIKATLLHGSSASSPLRTLSDKKLMRVIFSGISVNLMYRGQQRVVNSIILFSRLSADHQAPLTRGRHSRHGTEDSRAIIEECSQRLQWYGVEIEEWPNVVGRQQTGDPRVWWRALKTIRWPGNN</sequence>
<keyword evidence="3" id="KW-1185">Reference proteome</keyword>
<evidence type="ECO:0000313" key="2">
    <source>
        <dbReference type="EMBL" id="KAJ8867427.1"/>
    </source>
</evidence>
<gene>
    <name evidence="2" type="ORF">PR048_031228</name>
</gene>
<feature type="compositionally biased region" description="Basic and acidic residues" evidence="1">
    <location>
        <begin position="131"/>
        <end position="148"/>
    </location>
</feature>
<proteinExistence type="predicted"/>
<reference evidence="2 3" key="1">
    <citation type="submission" date="2023-02" db="EMBL/GenBank/DDBJ databases">
        <title>LHISI_Scaffold_Assembly.</title>
        <authorList>
            <person name="Stuart O.P."/>
            <person name="Cleave R."/>
            <person name="Magrath M.J.L."/>
            <person name="Mikheyev A.S."/>
        </authorList>
    </citation>
    <scope>NUCLEOTIDE SEQUENCE [LARGE SCALE GENOMIC DNA]</scope>
    <source>
        <strain evidence="2">Daus_M_001</strain>
        <tissue evidence="2">Leg muscle</tissue>
    </source>
</reference>
<feature type="region of interest" description="Disordered" evidence="1">
    <location>
        <begin position="105"/>
        <end position="154"/>
    </location>
</feature>
<organism evidence="2 3">
    <name type="scientific">Dryococelus australis</name>
    <dbReference type="NCBI Taxonomy" id="614101"/>
    <lineage>
        <taxon>Eukaryota</taxon>
        <taxon>Metazoa</taxon>
        <taxon>Ecdysozoa</taxon>
        <taxon>Arthropoda</taxon>
        <taxon>Hexapoda</taxon>
        <taxon>Insecta</taxon>
        <taxon>Pterygota</taxon>
        <taxon>Neoptera</taxon>
        <taxon>Polyneoptera</taxon>
        <taxon>Phasmatodea</taxon>
        <taxon>Verophasmatodea</taxon>
        <taxon>Anareolatae</taxon>
        <taxon>Phasmatidae</taxon>
        <taxon>Eurycanthinae</taxon>
        <taxon>Dryococelus</taxon>
    </lineage>
</organism>
<dbReference type="Proteomes" id="UP001159363">
    <property type="component" value="Chromosome 14"/>
</dbReference>
<accession>A0ABQ9G4Q0</accession>
<protein>
    <submittedName>
        <fullName evidence="2">Uncharacterized protein</fullName>
    </submittedName>
</protein>
<comment type="caution">
    <text evidence="2">The sequence shown here is derived from an EMBL/GenBank/DDBJ whole genome shotgun (WGS) entry which is preliminary data.</text>
</comment>